<evidence type="ECO:0000259" key="2">
    <source>
        <dbReference type="PROSITE" id="PS50802"/>
    </source>
</evidence>
<feature type="compositionally biased region" description="Low complexity" evidence="1">
    <location>
        <begin position="1264"/>
        <end position="1286"/>
    </location>
</feature>
<evidence type="ECO:0000256" key="1">
    <source>
        <dbReference type="SAM" id="MobiDB-lite"/>
    </source>
</evidence>
<feature type="compositionally biased region" description="Basic and acidic residues" evidence="1">
    <location>
        <begin position="1738"/>
        <end position="1749"/>
    </location>
</feature>
<name>A0ABS8ZKR0_9PSEU</name>
<feature type="region of interest" description="Disordered" evidence="1">
    <location>
        <begin position="1170"/>
        <end position="1311"/>
    </location>
</feature>
<reference evidence="3 4" key="1">
    <citation type="submission" date="2021-12" db="EMBL/GenBank/DDBJ databases">
        <title>Genome sequence of Kibdelosporangium philippinense ATCC 49844.</title>
        <authorList>
            <person name="Fedorov E.A."/>
            <person name="Omeragic M."/>
            <person name="Shalygina K.F."/>
            <person name="Maclea K.S."/>
        </authorList>
    </citation>
    <scope>NUCLEOTIDE SEQUENCE [LARGE SCALE GENOMIC DNA]</scope>
    <source>
        <strain evidence="3 4">ATCC 49844</strain>
    </source>
</reference>
<feature type="compositionally biased region" description="Polar residues" evidence="1">
    <location>
        <begin position="1685"/>
        <end position="1701"/>
    </location>
</feature>
<gene>
    <name evidence="3" type="ORF">LWC34_26655</name>
</gene>
<dbReference type="PROSITE" id="PS50802">
    <property type="entry name" value="OTU"/>
    <property type="match status" value="1"/>
</dbReference>
<proteinExistence type="predicted"/>
<evidence type="ECO:0000313" key="3">
    <source>
        <dbReference type="EMBL" id="MCE7006387.1"/>
    </source>
</evidence>
<feature type="region of interest" description="Disordered" evidence="1">
    <location>
        <begin position="1"/>
        <end position="124"/>
    </location>
</feature>
<dbReference type="Gene3D" id="3.90.70.80">
    <property type="match status" value="1"/>
</dbReference>
<feature type="compositionally biased region" description="Basic and acidic residues" evidence="1">
    <location>
        <begin position="1857"/>
        <end position="1866"/>
    </location>
</feature>
<feature type="region of interest" description="Disordered" evidence="1">
    <location>
        <begin position="1845"/>
        <end position="1866"/>
    </location>
</feature>
<protein>
    <recommendedName>
        <fullName evidence="2">OTU domain-containing protein</fullName>
    </recommendedName>
</protein>
<comment type="caution">
    <text evidence="3">The sequence shown here is derived from an EMBL/GenBank/DDBJ whole genome shotgun (WGS) entry which is preliminary data.</text>
</comment>
<organism evidence="3 4">
    <name type="scientific">Kibdelosporangium philippinense</name>
    <dbReference type="NCBI Taxonomy" id="211113"/>
    <lineage>
        <taxon>Bacteria</taxon>
        <taxon>Bacillati</taxon>
        <taxon>Actinomycetota</taxon>
        <taxon>Actinomycetes</taxon>
        <taxon>Pseudonocardiales</taxon>
        <taxon>Pseudonocardiaceae</taxon>
        <taxon>Kibdelosporangium</taxon>
    </lineage>
</organism>
<sequence>MDRDSGLRPAQESADQVRRESELPRPMVPAGAGVSPESDNRTEVDVAWADDETLYDGSDTDTTFEHDQDTTVPGDKQAGVTVQQAPHQASQQAVTTQAPKQTNTTSDPDDEAETKTLAEVPVSKGVDSKLGLDKLDAVLRDKLGDLLEQRPTTEMVFDVPPIQVFPVMVEYDVNNKTVNNRTEDNATGTGAEPNPQTSPSPEQGPTAAQEYARHYREQFGMVSAPVDPATGSLTDTAQHPATATEFTQDDQDKPRNVGQGDVGPSMGQSPAKSSAGSMSVDDDMSDGRSTDDDMSTDDGPVTGRPAHWPRDVSDVEAWKEEMVRVESYSHALADQIAQAEEIVVAYHGPRRVLVDGDSGMDVYAGVVNMVADQLFMDEGQLNPDRNAVQLAVYLRGAFDHLYARHTTDGSHATPQQEVYPGIDDVEVTDYFTRAQVRARSLIGPDGFVVGLSYGNDPDFMEDTKFASKRDSGFTELRHRMYSGEEVRTLGPGVSLAMPSPGVTGEGTFLVVTHGDNARQAEVSVGPVDGLVDQPGEGSSARTELLVAGDVFARLVMASAEFQSFVDSGRFRSVTLVVCRSAKFTVDGTASAFYQEFNKRYPGIMVHASTGLVRTNIDDSGRRYLEIEEGRWVTYGGTSPGQAPVIHDVLDAMHDWSDKDADLRAYYAAQLPLYSVVDRAVSLSETLVRDFDSSGILNLLPAAEQVRASQGAGNADLVWVAALMQLRHTPGLPELGGVIIAETDPGSGQVVRRAVLPPPVARMLPVSGKSYQSNMGLTIVPVRWGEDIYQGVNHANEVRWFDARQVWHKRINDHVVSFVDNQPGAWEFLRATAAPGERTIDVHGRTDSVRVSVTGESLSVDPVTFAQIMLTLDLLSDGPARLFACDTGFEFVDGFAWAVRSKFPRFEVSAPQGRLGFGDVRAESGVDQPAVRVTGPGTWITVDSSGIRRSKPADAAVGGAVVGVPVQGRWWERPSTQVDQDLSRYHGVNIDMRVTDSTADPTTQIAQPSSLVAISDARRRVVLEEFRRAWIEAPQDSTDHEVHRAVQKAQTWVGRFQVVPESLGSRLREHAEDFSGLTPVDQDVIVVAHHSLMPSDDPHGTERLAWSLSVDKPAPPDGAWRPLTVAERAAYTAVAPGMADYVTRADMFALPVHDTDNWLYTLPRNADGTLSPATLHGGAGPTNGLSHVPGNGPAGANGLAGLDSDNGPAVSSGPQATANGNPNTTVNGPSTSPPTTSAVGPNPANVAQPSDGPATNAGNNGPAVASAGQNTAANPAANTGPTATPSAQNPASQNANGPKMDEGGLPGLETAFVGGTLPTIEVDLDWDDDAATLYSGEDAFDVDTEAGENQNATAPVVKQSEVTLQQDPQQVTITPVPKQQDTANDRPNSAVAGPNMVPGGLNVGVGSPKSAVSVAPSMVSGESASAVVGSDGAGSATVNAGPGAAIVPSGAPNPANLITSGPEQDMPVVDVEGLPGLETGWVRDVGWSEDSETVYEFDISDQDTASVEDQQPGDSPLTASQSFYISQPGQAADDVDEDIRTLVDVDVSEALDAKTVLSELDITLTDKLGIQALFGPHTGTEFDDVRLIQQDGWIATDVVNDVNLRLGKENSGWQDGTVNAAQVDEMFRWYLAQRTYRPKTAAELADHLAHMLLTHGNVGPRPRVPGGMPVNRQELDRPHQRASAGPSRQRTPARWDTSSTTAPAGRGPMDVDVAEAAGYSRDVAGGGRVAGSSGGSPVRHGEPVGAERPRYPGASAQPEVDPPARVTQSGPPELRDNQSWPRKLSAAREEHKPQILEMIEKFREEYRAEEGRAPGWDDIILAMRNQGVEGKTVEFKEHLLRGLVSRPQSQKPAKAHHARPESQHPAKIYRRERAATLASTQNVQEYPPAQSVFQDPTQMLINLQAVLKAREITNVPSEVVDAALSYVNRVATLPATDQDSLPPGNPLHHAAAIVFGRGWIDNRLTNRGFGIATEKELTRTIHQVLPNLFAPDMATPKGTVNDFADRIAHSIVDTRWNTLQHQAGLARNTITKQPSEVQTHLQRQADEILAREQTAPPQPHPEMSVDTRRRLELHEYMRLVIADELNHTNNIQSATQLAQWLGNQFGTRLAPPQLNPGLETYRPSAHQHGLGNTNPRQPVQIVLETGAPQQSEAKAPRKQARQLGEWDAELDAHRPNIIDLTRDVVKDFHNEFKTTKTPNLGYVSTQLREKYHVRGREESLKAIVRDVLKSAKTPYRPRGGKSGLTGVGRGAQEVRPGIDMEMVGSSSELRTRPAPTVAQREILTQRGLEAVDTVPNGDCLFEAVLVSRPDYQPLQPVELRRRVSDLRQRAADYLAANETRLQGFHGNPNQSYEDAVRALGKRGVYMNDSADLVPYALAHMLGLRLTVVDENGRDAATYGPENGVQVTLLRTLDAGGHYLGVRAMSTAAERPDVQMAEAAPAEPPRIHPRPARSEPTVQRVELDQGRIATDTVYPHEPTDDEDEVRILRTVTIQHKLRVRPEMDYAFPWRSPHDPMRRVYEPYAAPDGSVHPAVLARVDQITATMASSKALLKGIARDPDDSRLPTTAVRELTAVWPRLEQAVATEIKRLTRGEPLQSPVLRPDLLTEQHGRPHERKLIDQWGVFLVQWPAAPAQDRPSLLNGQILGVYMGAVLDEPGARETWEKTYVRFPAYAMDLHPSNSRRSTMSAEGAANSMPFANTALAPPFRPDGTLASKAAYDHDSINAQYIDFIVKMPDKYGGYRKQPIAVAVALENAFNPHSNPHGMIMVDYGDDYLEQFNEKIKPEPE</sequence>
<feature type="compositionally biased region" description="Low complexity" evidence="1">
    <location>
        <begin position="1188"/>
        <end position="1201"/>
    </location>
</feature>
<dbReference type="Proteomes" id="UP001521150">
    <property type="component" value="Unassembled WGS sequence"/>
</dbReference>
<dbReference type="RefSeq" id="WP_233728962.1">
    <property type="nucleotide sequence ID" value="NZ_JAJVCN010000002.1"/>
</dbReference>
<feature type="compositionally biased region" description="Polar residues" evidence="1">
    <location>
        <begin position="1211"/>
        <end position="1238"/>
    </location>
</feature>
<dbReference type="InterPro" id="IPR003323">
    <property type="entry name" value="OTU_dom"/>
</dbReference>
<feature type="region of interest" description="Disordered" evidence="1">
    <location>
        <begin position="2436"/>
        <end position="2457"/>
    </location>
</feature>
<feature type="compositionally biased region" description="Polar residues" evidence="1">
    <location>
        <begin position="80"/>
        <end position="106"/>
    </location>
</feature>
<accession>A0ABS8ZKR0</accession>
<feature type="compositionally biased region" description="Polar residues" evidence="1">
    <location>
        <begin position="176"/>
        <end position="203"/>
    </location>
</feature>
<feature type="domain" description="OTU" evidence="2">
    <location>
        <begin position="2287"/>
        <end position="2423"/>
    </location>
</feature>
<dbReference type="EMBL" id="JAJVCN010000002">
    <property type="protein sequence ID" value="MCE7006387.1"/>
    <property type="molecule type" value="Genomic_DNA"/>
</dbReference>
<feature type="region of interest" description="Disordered" evidence="1">
    <location>
        <begin position="1722"/>
        <end position="1790"/>
    </location>
</feature>
<feature type="region of interest" description="Disordered" evidence="1">
    <location>
        <begin position="1656"/>
        <end position="1708"/>
    </location>
</feature>
<feature type="compositionally biased region" description="Low complexity" evidence="1">
    <location>
        <begin position="1656"/>
        <end position="1671"/>
    </location>
</feature>
<dbReference type="CDD" id="cd22744">
    <property type="entry name" value="OTU"/>
    <property type="match status" value="1"/>
</dbReference>
<feature type="region of interest" description="Disordered" evidence="1">
    <location>
        <begin position="243"/>
        <end position="309"/>
    </location>
</feature>
<evidence type="ECO:0000313" key="4">
    <source>
        <dbReference type="Proteomes" id="UP001521150"/>
    </source>
</evidence>
<keyword evidence="4" id="KW-1185">Reference proteome</keyword>
<feature type="compositionally biased region" description="Gly residues" evidence="1">
    <location>
        <begin position="1723"/>
        <end position="1733"/>
    </location>
</feature>
<feature type="region of interest" description="Disordered" evidence="1">
    <location>
        <begin position="176"/>
        <end position="212"/>
    </location>
</feature>